<feature type="domain" description="G-protein coupled receptors family 1 profile" evidence="11">
    <location>
        <begin position="39"/>
        <end position="294"/>
    </location>
</feature>
<evidence type="ECO:0000259" key="11">
    <source>
        <dbReference type="PROSITE" id="PS50262"/>
    </source>
</evidence>
<dbReference type="GO" id="GO:0016020">
    <property type="term" value="C:membrane"/>
    <property type="evidence" value="ECO:0007669"/>
    <property type="project" value="UniProtKB-SubCell"/>
</dbReference>
<feature type="transmembrane region" description="Helical" evidence="10">
    <location>
        <begin position="135"/>
        <end position="155"/>
    </location>
</feature>
<protein>
    <recommendedName>
        <fullName evidence="11">G-protein coupled receptors family 1 profile domain-containing protein</fullName>
    </recommendedName>
</protein>
<evidence type="ECO:0000256" key="5">
    <source>
        <dbReference type="ARBA" id="ARBA00023136"/>
    </source>
</evidence>
<dbReference type="PANTHER" id="PTHR24240">
    <property type="entry name" value="OPSIN"/>
    <property type="match status" value="1"/>
</dbReference>
<dbReference type="InterPro" id="IPR000276">
    <property type="entry name" value="GPCR_Rhodpsn"/>
</dbReference>
<dbReference type="GO" id="GO:0004930">
    <property type="term" value="F:G protein-coupled receptor activity"/>
    <property type="evidence" value="ECO:0007669"/>
    <property type="project" value="UniProtKB-KW"/>
</dbReference>
<feature type="transmembrane region" description="Helical" evidence="10">
    <location>
        <begin position="60"/>
        <end position="78"/>
    </location>
</feature>
<evidence type="ECO:0000256" key="3">
    <source>
        <dbReference type="ARBA" id="ARBA00022989"/>
    </source>
</evidence>
<evidence type="ECO:0000256" key="4">
    <source>
        <dbReference type="ARBA" id="ARBA00023040"/>
    </source>
</evidence>
<feature type="transmembrane region" description="Helical" evidence="10">
    <location>
        <begin position="240"/>
        <end position="265"/>
    </location>
</feature>
<dbReference type="Gene3D" id="1.20.1070.10">
    <property type="entry name" value="Rhodopsin 7-helix transmembrane proteins"/>
    <property type="match status" value="1"/>
</dbReference>
<feature type="transmembrane region" description="Helical" evidence="10">
    <location>
        <begin position="98"/>
        <end position="123"/>
    </location>
</feature>
<organism evidence="12 13">
    <name type="scientific">Batillaria attramentaria</name>
    <dbReference type="NCBI Taxonomy" id="370345"/>
    <lineage>
        <taxon>Eukaryota</taxon>
        <taxon>Metazoa</taxon>
        <taxon>Spiralia</taxon>
        <taxon>Lophotrochozoa</taxon>
        <taxon>Mollusca</taxon>
        <taxon>Gastropoda</taxon>
        <taxon>Caenogastropoda</taxon>
        <taxon>Sorbeoconcha</taxon>
        <taxon>Cerithioidea</taxon>
        <taxon>Batillariidae</taxon>
        <taxon>Batillaria</taxon>
    </lineage>
</organism>
<evidence type="ECO:0000256" key="2">
    <source>
        <dbReference type="ARBA" id="ARBA00022692"/>
    </source>
</evidence>
<keyword evidence="13" id="KW-1185">Reference proteome</keyword>
<dbReference type="InterPro" id="IPR050125">
    <property type="entry name" value="GPCR_opsins"/>
</dbReference>
<keyword evidence="4" id="KW-0297">G-protein coupled receptor</keyword>
<evidence type="ECO:0000256" key="6">
    <source>
        <dbReference type="ARBA" id="ARBA00023157"/>
    </source>
</evidence>
<keyword evidence="7" id="KW-0675">Receptor</keyword>
<dbReference type="PROSITE" id="PS50262">
    <property type="entry name" value="G_PROTEIN_RECEP_F1_2"/>
    <property type="match status" value="1"/>
</dbReference>
<dbReference type="PRINTS" id="PR01244">
    <property type="entry name" value="PEROPSIN"/>
</dbReference>
<evidence type="ECO:0000256" key="10">
    <source>
        <dbReference type="SAM" id="Phobius"/>
    </source>
</evidence>
<comment type="caution">
    <text evidence="12">The sequence shown here is derived from an EMBL/GenBank/DDBJ whole genome shotgun (WGS) entry which is preliminary data.</text>
</comment>
<keyword evidence="2 10" id="KW-0812">Transmembrane</keyword>
<keyword evidence="5 10" id="KW-0472">Membrane</keyword>
<keyword evidence="8" id="KW-0325">Glycoprotein</keyword>
<evidence type="ECO:0000256" key="1">
    <source>
        <dbReference type="ARBA" id="ARBA00004141"/>
    </source>
</evidence>
<keyword evidence="9" id="KW-0807">Transducer</keyword>
<sequence length="321" mass="34227">MASEGAAQMVTGTTAGFTRFEHATVGTLYMAFCIGGLASNLLLLLALMKDKTLLRGTTSWLHISLAIANIGVVAPAPFPASSSFSGKWLYGDKMCQAYAFEGMFVGLAAIGTVIALCIERYVVSARKEAMQQNSSVFYWAATILNVGNALFWATMPLLGWSRYSMDHTGTSCAIDWKDPDEGYASYMSMLCVFSFGVPMLVAIICLYSSIPSARAASGQQAPPGGQDSSTSSFTEGQLRWLCLTFIVLVLVGWGPFAWLCVWAMLGDTSGISMLAAVIPPLSCKFMTMAYPVAYNVANPRLRAGYLSLLGVGSGGDTSKGE</sequence>
<dbReference type="PRINTS" id="PR00237">
    <property type="entry name" value="GPCRRHODOPSN"/>
</dbReference>
<proteinExistence type="predicted"/>
<evidence type="ECO:0000313" key="12">
    <source>
        <dbReference type="EMBL" id="KAK7507859.1"/>
    </source>
</evidence>
<reference evidence="12 13" key="1">
    <citation type="journal article" date="2023" name="Sci. Data">
        <title>Genome assembly of the Korean intertidal mud-creeper Batillaria attramentaria.</title>
        <authorList>
            <person name="Patra A.K."/>
            <person name="Ho P.T."/>
            <person name="Jun S."/>
            <person name="Lee S.J."/>
            <person name="Kim Y."/>
            <person name="Won Y.J."/>
        </authorList>
    </citation>
    <scope>NUCLEOTIDE SEQUENCE [LARGE SCALE GENOMIC DNA]</scope>
    <source>
        <strain evidence="12">Wonlab-2016</strain>
    </source>
</reference>
<feature type="transmembrane region" description="Helical" evidence="10">
    <location>
        <begin position="271"/>
        <end position="293"/>
    </location>
</feature>
<feature type="transmembrane region" description="Helical" evidence="10">
    <location>
        <begin position="28"/>
        <end position="48"/>
    </location>
</feature>
<dbReference type="EMBL" id="JACVVK020000003">
    <property type="protein sequence ID" value="KAK7507859.1"/>
    <property type="molecule type" value="Genomic_DNA"/>
</dbReference>
<gene>
    <name evidence="12" type="ORF">BaRGS_00000824</name>
</gene>
<dbReference type="InterPro" id="IPR002962">
    <property type="entry name" value="Peropsin"/>
</dbReference>
<dbReference type="AlphaFoldDB" id="A0ABD0M7C0"/>
<feature type="transmembrane region" description="Helical" evidence="10">
    <location>
        <begin position="186"/>
        <end position="207"/>
    </location>
</feature>
<evidence type="ECO:0000256" key="9">
    <source>
        <dbReference type="ARBA" id="ARBA00023224"/>
    </source>
</evidence>
<evidence type="ECO:0000313" key="13">
    <source>
        <dbReference type="Proteomes" id="UP001519460"/>
    </source>
</evidence>
<dbReference type="Pfam" id="PF00001">
    <property type="entry name" value="7tm_1"/>
    <property type="match status" value="1"/>
</dbReference>
<evidence type="ECO:0000256" key="8">
    <source>
        <dbReference type="ARBA" id="ARBA00023180"/>
    </source>
</evidence>
<accession>A0ABD0M7C0</accession>
<dbReference type="SUPFAM" id="SSF81321">
    <property type="entry name" value="Family A G protein-coupled receptor-like"/>
    <property type="match status" value="1"/>
</dbReference>
<dbReference type="InterPro" id="IPR017452">
    <property type="entry name" value="GPCR_Rhodpsn_7TM"/>
</dbReference>
<dbReference type="Proteomes" id="UP001519460">
    <property type="component" value="Unassembled WGS sequence"/>
</dbReference>
<evidence type="ECO:0000256" key="7">
    <source>
        <dbReference type="ARBA" id="ARBA00023170"/>
    </source>
</evidence>
<keyword evidence="6" id="KW-1015">Disulfide bond</keyword>
<comment type="subcellular location">
    <subcellularLocation>
        <location evidence="1">Membrane</location>
        <topology evidence="1">Multi-pass membrane protein</topology>
    </subcellularLocation>
</comment>
<name>A0ABD0M7C0_9CAEN</name>
<keyword evidence="3 10" id="KW-1133">Transmembrane helix</keyword>